<dbReference type="Proteomes" id="UP000823405">
    <property type="component" value="Unassembled WGS sequence"/>
</dbReference>
<dbReference type="AlphaFoldDB" id="A0A9P6UHK9"/>
<sequence>MTQKQVSLRTWPTRKPFSYIRIVKSTEFPAMAHDEIESAHIIPDTVSVVSASDKLDKLDKLPVVERDGKLCQFPFFGTVDRDGLRALFRINEFLDIKHDMEDTIAWLQDANIHSQHEKLTRVFREGMAKFLSRQNPFSLYTFISFYKHDKNLLLKSVVQFRRDVWLSDDHIDSVLHSMEGMHCTGSKTRFFVFDLQFMQGFIDAARHGHRPLTNWDTNRLKQALDLQDYVEANPECDAKAFTVANTGGHWAVMVFDFRRKHLLFGDSMDKGKLNLNGRQYIIDGAHLLLKSCRSPAGDEITAAAAAKSDKVQRFIRADEWVKDPARFPVPQQNDSVSCGLAALSAIEYSINPSCELWSQKRATFFRVKYLMYATSSVRPAKFIIPKPLQPPQPPQSPQSSKSSLTSDKAKDNTPQGSTAGEDTAVSFSEKHNAQDDKQSVTGSVPSKSAVEHSSSMTHSTDAAEETANASLQETAESFIKDTATSLIKKEGSKDKNQQSTGKNFLNTEIGEQNVKDKSEKASQSAVSLSPLPYTPNPEDECSVKDDDDK</sequence>
<keyword evidence="3" id="KW-0378">Hydrolase</keyword>
<evidence type="ECO:0000256" key="3">
    <source>
        <dbReference type="ARBA" id="ARBA00022801"/>
    </source>
</evidence>
<dbReference type="GO" id="GO:0008234">
    <property type="term" value="F:cysteine-type peptidase activity"/>
    <property type="evidence" value="ECO:0007669"/>
    <property type="project" value="InterPro"/>
</dbReference>
<organism evidence="6 7">
    <name type="scientific">Linnemannia gamsii</name>
    <dbReference type="NCBI Taxonomy" id="64522"/>
    <lineage>
        <taxon>Eukaryota</taxon>
        <taxon>Fungi</taxon>
        <taxon>Fungi incertae sedis</taxon>
        <taxon>Mucoromycota</taxon>
        <taxon>Mortierellomycotina</taxon>
        <taxon>Mortierellomycetes</taxon>
        <taxon>Mortierellales</taxon>
        <taxon>Mortierellaceae</taxon>
        <taxon>Linnemannia</taxon>
    </lineage>
</organism>
<dbReference type="GO" id="GO:0006508">
    <property type="term" value="P:proteolysis"/>
    <property type="evidence" value="ECO:0007669"/>
    <property type="project" value="UniProtKB-KW"/>
</dbReference>
<keyword evidence="7" id="KW-1185">Reference proteome</keyword>
<feature type="domain" description="Ubiquitin-like protease family profile" evidence="5">
    <location>
        <begin position="143"/>
        <end position="349"/>
    </location>
</feature>
<keyword evidence="2" id="KW-0645">Protease</keyword>
<dbReference type="PROSITE" id="PS50600">
    <property type="entry name" value="ULP_PROTEASE"/>
    <property type="match status" value="1"/>
</dbReference>
<gene>
    <name evidence="6" type="ORF">BGZ97_002088</name>
</gene>
<reference evidence="6" key="1">
    <citation type="journal article" date="2020" name="Fungal Divers.">
        <title>Resolving the Mortierellaceae phylogeny through synthesis of multi-gene phylogenetics and phylogenomics.</title>
        <authorList>
            <person name="Vandepol N."/>
            <person name="Liber J."/>
            <person name="Desiro A."/>
            <person name="Na H."/>
            <person name="Kennedy M."/>
            <person name="Barry K."/>
            <person name="Grigoriev I.V."/>
            <person name="Miller A.N."/>
            <person name="O'Donnell K."/>
            <person name="Stajich J.E."/>
            <person name="Bonito G."/>
        </authorList>
    </citation>
    <scope>NUCLEOTIDE SEQUENCE</scope>
    <source>
        <strain evidence="6">NVP60</strain>
    </source>
</reference>
<comment type="caution">
    <text evidence="6">The sequence shown here is derived from an EMBL/GenBank/DDBJ whole genome shotgun (WGS) entry which is preliminary data.</text>
</comment>
<evidence type="ECO:0000313" key="6">
    <source>
        <dbReference type="EMBL" id="KAG0302985.1"/>
    </source>
</evidence>
<evidence type="ECO:0000313" key="7">
    <source>
        <dbReference type="Proteomes" id="UP000823405"/>
    </source>
</evidence>
<dbReference type="Gene3D" id="3.40.395.10">
    <property type="entry name" value="Adenoviral Proteinase, Chain A"/>
    <property type="match status" value="1"/>
</dbReference>
<feature type="region of interest" description="Disordered" evidence="4">
    <location>
        <begin position="384"/>
        <end position="468"/>
    </location>
</feature>
<feature type="compositionally biased region" description="Basic and acidic residues" evidence="4">
    <location>
        <begin position="428"/>
        <end position="438"/>
    </location>
</feature>
<evidence type="ECO:0000256" key="4">
    <source>
        <dbReference type="SAM" id="MobiDB-lite"/>
    </source>
</evidence>
<feature type="compositionally biased region" description="Polar residues" evidence="4">
    <location>
        <begin position="497"/>
        <end position="510"/>
    </location>
</feature>
<name>A0A9P6UHK9_9FUNG</name>
<comment type="similarity">
    <text evidence="1">Belongs to the peptidase C48 family.</text>
</comment>
<dbReference type="InterPro" id="IPR038765">
    <property type="entry name" value="Papain-like_cys_pep_sf"/>
</dbReference>
<evidence type="ECO:0000256" key="2">
    <source>
        <dbReference type="ARBA" id="ARBA00022670"/>
    </source>
</evidence>
<feature type="compositionally biased region" description="Pro residues" evidence="4">
    <location>
        <begin position="387"/>
        <end position="396"/>
    </location>
</feature>
<feature type="region of interest" description="Disordered" evidence="4">
    <location>
        <begin position="488"/>
        <end position="549"/>
    </location>
</feature>
<dbReference type="SUPFAM" id="SSF54001">
    <property type="entry name" value="Cysteine proteinases"/>
    <property type="match status" value="1"/>
</dbReference>
<accession>A0A9P6UHK9</accession>
<evidence type="ECO:0000259" key="5">
    <source>
        <dbReference type="PROSITE" id="PS50600"/>
    </source>
</evidence>
<dbReference type="EMBL" id="JAAAIN010001446">
    <property type="protein sequence ID" value="KAG0302985.1"/>
    <property type="molecule type" value="Genomic_DNA"/>
</dbReference>
<protein>
    <recommendedName>
        <fullName evidence="5">Ubiquitin-like protease family profile domain-containing protein</fullName>
    </recommendedName>
</protein>
<evidence type="ECO:0000256" key="1">
    <source>
        <dbReference type="ARBA" id="ARBA00005234"/>
    </source>
</evidence>
<feature type="non-terminal residue" evidence="6">
    <location>
        <position position="549"/>
    </location>
</feature>
<dbReference type="GO" id="GO:0019783">
    <property type="term" value="F:ubiquitin-like protein peptidase activity"/>
    <property type="evidence" value="ECO:0007669"/>
    <property type="project" value="UniProtKB-ARBA"/>
</dbReference>
<proteinExistence type="inferred from homology"/>
<feature type="compositionally biased region" description="Polar residues" evidence="4">
    <location>
        <begin position="439"/>
        <end position="460"/>
    </location>
</feature>
<dbReference type="OrthoDB" id="2436711at2759"/>
<dbReference type="InterPro" id="IPR003653">
    <property type="entry name" value="Peptidase_C48_C"/>
</dbReference>